<dbReference type="AlphaFoldDB" id="A0A8J2RBV4"/>
<evidence type="ECO:0000313" key="3">
    <source>
        <dbReference type="EMBL" id="CAH0099664.1"/>
    </source>
</evidence>
<dbReference type="Pfam" id="PF08755">
    <property type="entry name" value="YccV-like"/>
    <property type="match status" value="1"/>
</dbReference>
<feature type="domain" description="Hemimethylated DNA-binding" evidence="2">
    <location>
        <begin position="439"/>
        <end position="577"/>
    </location>
</feature>
<dbReference type="InterPro" id="IPR036623">
    <property type="entry name" value="Hemimethylated_DNA-bd_sf"/>
</dbReference>
<dbReference type="SMART" id="SM00992">
    <property type="entry name" value="YccV-like"/>
    <property type="match status" value="1"/>
</dbReference>
<keyword evidence="4" id="KW-1185">Reference proteome</keyword>
<dbReference type="GO" id="GO:0003677">
    <property type="term" value="F:DNA binding"/>
    <property type="evidence" value="ECO:0007669"/>
    <property type="project" value="InterPro"/>
</dbReference>
<accession>A0A8J2RBV4</accession>
<dbReference type="Proteomes" id="UP000789390">
    <property type="component" value="Unassembled WGS sequence"/>
</dbReference>
<feature type="region of interest" description="Disordered" evidence="1">
    <location>
        <begin position="477"/>
        <end position="510"/>
    </location>
</feature>
<evidence type="ECO:0000313" key="4">
    <source>
        <dbReference type="Proteomes" id="UP000789390"/>
    </source>
</evidence>
<dbReference type="SUPFAM" id="SSF81383">
    <property type="entry name" value="F-box domain"/>
    <property type="match status" value="1"/>
</dbReference>
<dbReference type="InterPro" id="IPR011722">
    <property type="entry name" value="Hemimethylated_DNA-bd_dom"/>
</dbReference>
<reference evidence="3" key="1">
    <citation type="submission" date="2021-11" db="EMBL/GenBank/DDBJ databases">
        <authorList>
            <person name="Schell T."/>
        </authorList>
    </citation>
    <scope>NUCLEOTIDE SEQUENCE</scope>
    <source>
        <strain evidence="3">M5</strain>
    </source>
</reference>
<sequence length="596" mass="69808">MNLLSLSNEVLLHIFSRNSISIPDLQSLMVSCRSLCNIIQASDELWKLKYFERWGNLLIFQPPERNEKVWFMRTTLRCRKIKEVRKVVQSLSSIAYPVGQSPLLVINKLIAGPYPIPEYVQKELEDIIDENMKENKTIAYYARDALVKVRISILDHRWRDFVAQPKSHMSLLEGVVILYQWVWFTIRRWEKQNFVRDFEISLENITERVKQLAFEVGKVSNSADPEKRIEDILDLLKKVMFDEFKFKNFPFSEAFDCIQQMFDDCPIVSCAIFQKVARKMDILCEPVFCNSSIGELLLKWNKDSAGSDEDIYIDAYNRRTFKRSRAISIYPTLREQSTSVDSVLIHTMRLLCQNMFGFSAMEVRLYNSRMLCSLIPQDLSVILQYATNCIVQGFHLEDAIQLLQFQQLQLDVEKCCITKLDEQRAQITAAKTVQYRLPSVKFSVGLVVNYKEWRRHCNNPCVIVSWNQKFQESEEWETRGHEYDEEESNDDFLAEDTEEESDDDFISEDKADSSTKQIFLIQDHTRYYVLMVDDHSNQYQLNVPEDSLEFLPAAVAIEHDKIGVHFERFDGRRYVPNAEKRAQFPEDEAFTLSLIG</sequence>
<evidence type="ECO:0000256" key="1">
    <source>
        <dbReference type="SAM" id="MobiDB-lite"/>
    </source>
</evidence>
<proteinExistence type="predicted"/>
<comment type="caution">
    <text evidence="3">The sequence shown here is derived from an EMBL/GenBank/DDBJ whole genome shotgun (WGS) entry which is preliminary data.</text>
</comment>
<dbReference type="InterPro" id="IPR036047">
    <property type="entry name" value="F-box-like_dom_sf"/>
</dbReference>
<gene>
    <name evidence="3" type="ORF">DGAL_LOCUS1819</name>
</gene>
<dbReference type="OrthoDB" id="6345946at2759"/>
<protein>
    <recommendedName>
        <fullName evidence="2">Hemimethylated DNA-binding domain-containing protein</fullName>
    </recommendedName>
</protein>
<name>A0A8J2RBV4_9CRUS</name>
<evidence type="ECO:0000259" key="2">
    <source>
        <dbReference type="SMART" id="SM00992"/>
    </source>
</evidence>
<dbReference type="EMBL" id="CAKKLH010000024">
    <property type="protein sequence ID" value="CAH0099664.1"/>
    <property type="molecule type" value="Genomic_DNA"/>
</dbReference>
<dbReference type="PANTHER" id="PTHR31350:SF21">
    <property type="entry name" value="F-BOX ONLY PROTEIN 21"/>
    <property type="match status" value="1"/>
</dbReference>
<dbReference type="PANTHER" id="PTHR31350">
    <property type="entry name" value="SI:DKEY-261L7.2"/>
    <property type="match status" value="1"/>
</dbReference>
<organism evidence="3 4">
    <name type="scientific">Daphnia galeata</name>
    <dbReference type="NCBI Taxonomy" id="27404"/>
    <lineage>
        <taxon>Eukaryota</taxon>
        <taxon>Metazoa</taxon>
        <taxon>Ecdysozoa</taxon>
        <taxon>Arthropoda</taxon>
        <taxon>Crustacea</taxon>
        <taxon>Branchiopoda</taxon>
        <taxon>Diplostraca</taxon>
        <taxon>Cladocera</taxon>
        <taxon>Anomopoda</taxon>
        <taxon>Daphniidae</taxon>
        <taxon>Daphnia</taxon>
    </lineage>
</organism>
<dbReference type="Gene3D" id="2.30.30.390">
    <property type="entry name" value="Hemimethylated DNA-binding domain"/>
    <property type="match status" value="1"/>
</dbReference>
<feature type="compositionally biased region" description="Acidic residues" evidence="1">
    <location>
        <begin position="483"/>
        <end position="506"/>
    </location>
</feature>